<keyword evidence="2" id="KW-0547">Nucleotide-binding</keyword>
<dbReference type="SUPFAM" id="SSF52540">
    <property type="entry name" value="P-loop containing nucleoside triphosphate hydrolases"/>
    <property type="match status" value="1"/>
</dbReference>
<organism evidence="2 3">
    <name type="scientific">Bdellovibrio bacteriovorus str. Tiberius</name>
    <dbReference type="NCBI Taxonomy" id="1069642"/>
    <lineage>
        <taxon>Bacteria</taxon>
        <taxon>Pseudomonadati</taxon>
        <taxon>Bdellovibrionota</taxon>
        <taxon>Bdellovibrionia</taxon>
        <taxon>Bdellovibrionales</taxon>
        <taxon>Pseudobdellovibrionaceae</taxon>
        <taxon>Bdellovibrio</taxon>
    </lineage>
</organism>
<keyword evidence="2" id="KW-0378">Hydrolase</keyword>
<dbReference type="EMBL" id="CP002930">
    <property type="protein sequence ID" value="AFY03264.1"/>
    <property type="molecule type" value="Genomic_DNA"/>
</dbReference>
<dbReference type="Proteomes" id="UP000010074">
    <property type="component" value="Chromosome"/>
</dbReference>
<dbReference type="GO" id="GO:0005524">
    <property type="term" value="F:ATP binding"/>
    <property type="evidence" value="ECO:0007669"/>
    <property type="project" value="InterPro"/>
</dbReference>
<dbReference type="Gene3D" id="3.40.50.300">
    <property type="entry name" value="P-loop containing nucleotide triphosphate hydrolases"/>
    <property type="match status" value="2"/>
</dbReference>
<sequence length="809" mass="94009">MGTLTLRVLRETDFPKLYRRFILHQMNSSDDLAKLLQSAFLFLSSSRQEICQFGYRLTLFYAMKQKDFGLLFKVAQGLGYYPVLKLIQRSSKEDTIISEGFYHEFSEAITEAYNSDGRYLTRGQNLSNIKFKNRAGSVAVVAPTSYGKSELITSSLRPGENICILVPTLALLAQTKKRVLRSEMYEVSQKIITHHEMYNRNDNGFIAILTQERLLKLLESDEKVKFHSLFIDEAHNLLVDGDRERFLAMAIILMVKRNTGIALNFLTPFLNSVKNLKVNFANYDLEEIRIKEFVKAEKIFLCDTRKNRRLFFYDQFMDKYYPASDKIFGRDTELIREKAGQKNIVYINRPVDIEKFTLRFIDLLPPMYNEQIETACNDIAKFLHKDYTLIKALRKGVVFHHGSVPDNVRLFVEYIFSQFQDIKHIVTNSTLLEGVNIPAEKIFILSNKKGSRLLAPSQVRNLAGRICRFSEVFRDSNKDLSLLAPEMYVIGSQFTSESANLHKWISESFKVDRELKDKPSNVLLEKANDVEKLTQKAEVETFLENLSPGITEKDDISYATTDVGRLAFRNNVTEIDILKHEKTMQAKINEMIELGIEASEVSDIIFLISDVFVQLIPEERLFANIRRLLKEEAMNFYSRFLEWRIENKSYSEMIYLFKTYWDHVENTPIPYAYVGKWGDEKRDGHRPNWINLKKKTHEQKINLIIAKIKDEQDFVDNKLMKFVEILNDSGLISYSLYIKLKYGTSDLTQISMLRNGFGGSLATLLREKYSQFIVHQENGSINLRMEILGEMEKNKENMVLVYEASFHVR</sequence>
<keyword evidence="2" id="KW-0347">Helicase</keyword>
<proteinExistence type="predicted"/>
<evidence type="ECO:0000313" key="3">
    <source>
        <dbReference type="Proteomes" id="UP000010074"/>
    </source>
</evidence>
<dbReference type="STRING" id="1069642.Bdt_3589"/>
<dbReference type="PROSITE" id="PS51192">
    <property type="entry name" value="HELICASE_ATP_BIND_1"/>
    <property type="match status" value="1"/>
</dbReference>
<dbReference type="HOGENOM" id="CLU_018336_0_0_7"/>
<dbReference type="AlphaFoldDB" id="K7ZCJ2"/>
<dbReference type="GO" id="GO:0004386">
    <property type="term" value="F:helicase activity"/>
    <property type="evidence" value="ECO:0007669"/>
    <property type="project" value="UniProtKB-KW"/>
</dbReference>
<dbReference type="Pfam" id="PF00270">
    <property type="entry name" value="DEAD"/>
    <property type="match status" value="1"/>
</dbReference>
<dbReference type="InterPro" id="IPR027417">
    <property type="entry name" value="P-loop_NTPase"/>
</dbReference>
<dbReference type="InterPro" id="IPR014001">
    <property type="entry name" value="Helicase_ATP-bd"/>
</dbReference>
<feature type="domain" description="Helicase ATP-binding" evidence="1">
    <location>
        <begin position="129"/>
        <end position="249"/>
    </location>
</feature>
<reference evidence="2 3" key="1">
    <citation type="journal article" date="2012" name="BMC Genomics">
        <title>Genome analysis of a simultaneously predatory and prey-independent, novel Bdellovibrio bacteriovorus from the River Tiber, supports in silico predictions of both ancient and recent lateral gene transfer from diverse bacteria.</title>
        <authorList>
            <person name="Hobley L."/>
            <person name="Lerner T.R."/>
            <person name="Williams L.E."/>
            <person name="Lambert C."/>
            <person name="Till R."/>
            <person name="Milner D.S."/>
            <person name="Basford S.M."/>
            <person name="Capeness M.J."/>
            <person name="Fenton A.K."/>
            <person name="Atterbury R.J."/>
            <person name="Harris M.A."/>
            <person name="Sockett R.E."/>
        </authorList>
    </citation>
    <scope>NUCLEOTIDE SEQUENCE [LARGE SCALE GENOMIC DNA]</scope>
    <source>
        <strain evidence="2 3">Tiberius</strain>
    </source>
</reference>
<dbReference type="GO" id="GO:0003676">
    <property type="term" value="F:nucleic acid binding"/>
    <property type="evidence" value="ECO:0007669"/>
    <property type="project" value="InterPro"/>
</dbReference>
<dbReference type="SMART" id="SM00487">
    <property type="entry name" value="DEXDc"/>
    <property type="match status" value="1"/>
</dbReference>
<keyword evidence="2" id="KW-0067">ATP-binding</keyword>
<protein>
    <submittedName>
        <fullName evidence="2">DEAD/DEAH box helicase</fullName>
    </submittedName>
</protein>
<evidence type="ECO:0000259" key="1">
    <source>
        <dbReference type="PROSITE" id="PS51192"/>
    </source>
</evidence>
<dbReference type="KEGG" id="bbat:Bdt_3589"/>
<accession>K7ZCJ2</accession>
<dbReference type="PATRIC" id="fig|1069642.3.peg.3551"/>
<evidence type="ECO:0000313" key="2">
    <source>
        <dbReference type="EMBL" id="AFY03264.1"/>
    </source>
</evidence>
<dbReference type="InterPro" id="IPR011545">
    <property type="entry name" value="DEAD/DEAH_box_helicase_dom"/>
</dbReference>
<name>K7ZCJ2_BDEBC</name>
<gene>
    <name evidence="2" type="ORF">Bdt_3589</name>
</gene>